<dbReference type="AlphaFoldDB" id="A0A1I5TRQ0"/>
<dbReference type="PANTHER" id="PTHR43818:SF10">
    <property type="entry name" value="NADH-DEPENDENT DEHYDROGENASE-RELATED"/>
    <property type="match status" value="1"/>
</dbReference>
<dbReference type="STRING" id="1465490.SAMN05444277_102271"/>
<dbReference type="InterPro" id="IPR050463">
    <property type="entry name" value="Gfo/Idh/MocA_oxidrdct_glycsds"/>
</dbReference>
<dbReference type="Gene3D" id="3.30.360.10">
    <property type="entry name" value="Dihydrodipicolinate Reductase, domain 2"/>
    <property type="match status" value="1"/>
</dbReference>
<accession>A0A1I5TRQ0</accession>
<protein>
    <submittedName>
        <fullName evidence="4">Predicted dehydrogenase</fullName>
    </submittedName>
</protein>
<dbReference type="Gene3D" id="3.40.50.720">
    <property type="entry name" value="NAD(P)-binding Rossmann-like Domain"/>
    <property type="match status" value="1"/>
</dbReference>
<dbReference type="Pfam" id="PF01408">
    <property type="entry name" value="GFO_IDH_MocA"/>
    <property type="match status" value="1"/>
</dbReference>
<proteinExistence type="predicted"/>
<name>A0A1I5TRQ0_9BACT</name>
<sequence>MKRRSFIKTTVAGSMAFLLPFPSRAIVTGNKLRIAQVGLGGQGLSDLHDIASHPDVEVVALCDVDANKLNEIKNTYANAQTFTDYKEMFKNIGGSIDAVVVSTTDHAHAPVSLMAMELNKNVYCQKPLTHYISDSRKMDAVAAQKKLVTQMGIQVHSFYEYKLATILIQKGIVGKVKKVIAWSPKVWGYDGPAPEGSDPVPEGLNWDLWLGTARKRPYKEGFYHPSNWRKCIDYGCGTLGDMGVHIFDTPYNALQLTVPLTVKNSCRQPTDFGHPEKNHVSYTFPETKYTAQTLEWVWYDGEGAPEAQDELILPGGEKLPDQGAMFIGENGQRLLLPHFMKMPKLIVDGAFREIDINKYDPDGKAGKPAASYEEGSPKHYHEFVDACLGRTKCSAPFSYSAKLTEVILLGVIAARFPDETLHWDGKNARFKEEKANAYLAG</sequence>
<dbReference type="Proteomes" id="UP000199031">
    <property type="component" value="Unassembled WGS sequence"/>
</dbReference>
<dbReference type="OrthoDB" id="726883at2"/>
<feature type="domain" description="Gfo/Idh/MocA-like oxidoreductase bacterial type C-terminal" evidence="3">
    <location>
        <begin position="196"/>
        <end position="249"/>
    </location>
</feature>
<feature type="domain" description="Gfo/Idh/MocA-like oxidoreductase N-terminal" evidence="2">
    <location>
        <begin position="32"/>
        <end position="152"/>
    </location>
</feature>
<gene>
    <name evidence="4" type="ORF">SAMN05444277_102271</name>
</gene>
<dbReference type="InterPro" id="IPR000683">
    <property type="entry name" value="Gfo/Idh/MocA-like_OxRdtase_N"/>
</dbReference>
<dbReference type="SUPFAM" id="SSF51735">
    <property type="entry name" value="NAD(P)-binding Rossmann-fold domains"/>
    <property type="match status" value="1"/>
</dbReference>
<evidence type="ECO:0000256" key="1">
    <source>
        <dbReference type="SAM" id="SignalP"/>
    </source>
</evidence>
<reference evidence="4 5" key="1">
    <citation type="submission" date="2016-10" db="EMBL/GenBank/DDBJ databases">
        <authorList>
            <person name="de Groot N.N."/>
        </authorList>
    </citation>
    <scope>NUCLEOTIDE SEQUENCE [LARGE SCALE GENOMIC DNA]</scope>
    <source>
        <strain evidence="4 5">DSM 28286</strain>
    </source>
</reference>
<dbReference type="RefSeq" id="WP_090656010.1">
    <property type="nucleotide sequence ID" value="NZ_FOXQ01000002.1"/>
</dbReference>
<dbReference type="GO" id="GO:0000166">
    <property type="term" value="F:nucleotide binding"/>
    <property type="evidence" value="ECO:0007669"/>
    <property type="project" value="InterPro"/>
</dbReference>
<evidence type="ECO:0000313" key="4">
    <source>
        <dbReference type="EMBL" id="SFP85752.1"/>
    </source>
</evidence>
<keyword evidence="1" id="KW-0732">Signal</keyword>
<dbReference type="Pfam" id="PF19051">
    <property type="entry name" value="GFO_IDH_MocA_C2"/>
    <property type="match status" value="1"/>
</dbReference>
<feature type="chain" id="PRO_5011505009" evidence="1">
    <location>
        <begin position="26"/>
        <end position="441"/>
    </location>
</feature>
<evidence type="ECO:0000259" key="2">
    <source>
        <dbReference type="Pfam" id="PF01408"/>
    </source>
</evidence>
<dbReference type="EMBL" id="FOXQ01000002">
    <property type="protein sequence ID" value="SFP85752.1"/>
    <property type="molecule type" value="Genomic_DNA"/>
</dbReference>
<evidence type="ECO:0000313" key="5">
    <source>
        <dbReference type="Proteomes" id="UP000199031"/>
    </source>
</evidence>
<dbReference type="SUPFAM" id="SSF55347">
    <property type="entry name" value="Glyceraldehyde-3-phosphate dehydrogenase-like, C-terminal domain"/>
    <property type="match status" value="1"/>
</dbReference>
<feature type="signal peptide" evidence="1">
    <location>
        <begin position="1"/>
        <end position="25"/>
    </location>
</feature>
<dbReference type="InterPro" id="IPR043906">
    <property type="entry name" value="Gfo/Idh/MocA_OxRdtase_bact_C"/>
</dbReference>
<keyword evidence="5" id="KW-1185">Reference proteome</keyword>
<evidence type="ECO:0000259" key="3">
    <source>
        <dbReference type="Pfam" id="PF19051"/>
    </source>
</evidence>
<organism evidence="4 5">
    <name type="scientific">Parafilimonas terrae</name>
    <dbReference type="NCBI Taxonomy" id="1465490"/>
    <lineage>
        <taxon>Bacteria</taxon>
        <taxon>Pseudomonadati</taxon>
        <taxon>Bacteroidota</taxon>
        <taxon>Chitinophagia</taxon>
        <taxon>Chitinophagales</taxon>
        <taxon>Chitinophagaceae</taxon>
        <taxon>Parafilimonas</taxon>
    </lineage>
</organism>
<dbReference type="InterPro" id="IPR036291">
    <property type="entry name" value="NAD(P)-bd_dom_sf"/>
</dbReference>
<dbReference type="PANTHER" id="PTHR43818">
    <property type="entry name" value="BCDNA.GH03377"/>
    <property type="match status" value="1"/>
</dbReference>